<dbReference type="EMBL" id="JBHUHY010000016">
    <property type="protein sequence ID" value="MFD2188378.1"/>
    <property type="molecule type" value="Genomic_DNA"/>
</dbReference>
<proteinExistence type="predicted"/>
<name>A0ABW5AZA2_9FLAO</name>
<comment type="caution">
    <text evidence="1">The sequence shown here is derived from an EMBL/GenBank/DDBJ whole genome shotgun (WGS) entry which is preliminary data.</text>
</comment>
<sequence length="53" mass="5717">MVAILEITKTKKSKTAGNADTFSALAKTGVEILYYISFYKATSDNNSSSIIPI</sequence>
<evidence type="ECO:0000313" key="1">
    <source>
        <dbReference type="EMBL" id="MFD2188378.1"/>
    </source>
</evidence>
<accession>A0ABW5AZA2</accession>
<reference evidence="2" key="1">
    <citation type="journal article" date="2019" name="Int. J. Syst. Evol. Microbiol.">
        <title>The Global Catalogue of Microorganisms (GCM) 10K type strain sequencing project: providing services to taxonomists for standard genome sequencing and annotation.</title>
        <authorList>
            <consortium name="The Broad Institute Genomics Platform"/>
            <consortium name="The Broad Institute Genome Sequencing Center for Infectious Disease"/>
            <person name="Wu L."/>
            <person name="Ma J."/>
        </authorList>
    </citation>
    <scope>NUCLEOTIDE SEQUENCE [LARGE SCALE GENOMIC DNA]</scope>
    <source>
        <strain evidence="2">DT92</strain>
    </source>
</reference>
<dbReference type="Proteomes" id="UP001597344">
    <property type="component" value="Unassembled WGS sequence"/>
</dbReference>
<gene>
    <name evidence="1" type="ORF">ACFSJT_16350</name>
</gene>
<evidence type="ECO:0000313" key="2">
    <source>
        <dbReference type="Proteomes" id="UP001597344"/>
    </source>
</evidence>
<dbReference type="RefSeq" id="WP_378321410.1">
    <property type="nucleotide sequence ID" value="NZ_JBHUHY010000016.1"/>
</dbReference>
<keyword evidence="2" id="KW-1185">Reference proteome</keyword>
<organism evidence="1 2">
    <name type="scientific">Aquimarina celericrescens</name>
    <dbReference type="NCBI Taxonomy" id="1964542"/>
    <lineage>
        <taxon>Bacteria</taxon>
        <taxon>Pseudomonadati</taxon>
        <taxon>Bacteroidota</taxon>
        <taxon>Flavobacteriia</taxon>
        <taxon>Flavobacteriales</taxon>
        <taxon>Flavobacteriaceae</taxon>
        <taxon>Aquimarina</taxon>
    </lineage>
</organism>
<protein>
    <submittedName>
        <fullName evidence="1">Uncharacterized protein</fullName>
    </submittedName>
</protein>